<dbReference type="PANTHER" id="PTHR30458:SF0">
    <property type="entry name" value="1,2-PHENYLACETYL-COA EPOXIDASE, SUBUNIT C"/>
    <property type="match status" value="1"/>
</dbReference>
<accession>A0ABU2KVA1</accession>
<dbReference type="InterPro" id="IPR009078">
    <property type="entry name" value="Ferritin-like_SF"/>
</dbReference>
<proteinExistence type="predicted"/>
<dbReference type="EMBL" id="JAVREK010000013">
    <property type="protein sequence ID" value="MDT0303195.1"/>
    <property type="molecule type" value="Genomic_DNA"/>
</dbReference>
<organism evidence="1 2">
    <name type="scientific">Streptomonospora wellingtoniae</name>
    <dbReference type="NCBI Taxonomy" id="3075544"/>
    <lineage>
        <taxon>Bacteria</taxon>
        <taxon>Bacillati</taxon>
        <taxon>Actinomycetota</taxon>
        <taxon>Actinomycetes</taxon>
        <taxon>Streptosporangiales</taxon>
        <taxon>Nocardiopsidaceae</taxon>
        <taxon>Streptomonospora</taxon>
    </lineage>
</organism>
<dbReference type="GO" id="GO:0097266">
    <property type="term" value="F:phenylacetyl-CoA 1,2-epoxidase activity"/>
    <property type="evidence" value="ECO:0007669"/>
    <property type="project" value="UniProtKB-EC"/>
</dbReference>
<dbReference type="InterPro" id="IPR052703">
    <property type="entry name" value="Aromatic_CoA_ox/epox"/>
</dbReference>
<dbReference type="Gene3D" id="1.20.1260.10">
    <property type="match status" value="1"/>
</dbReference>
<dbReference type="RefSeq" id="WP_311545686.1">
    <property type="nucleotide sequence ID" value="NZ_JAVREK010000013.1"/>
</dbReference>
<dbReference type="SUPFAM" id="SSF47240">
    <property type="entry name" value="Ferritin-like"/>
    <property type="match status" value="1"/>
</dbReference>
<dbReference type="InterPro" id="IPR011882">
    <property type="entry name" value="PaaC"/>
</dbReference>
<gene>
    <name evidence="1" type="primary">paaC</name>
    <name evidence="1" type="ORF">RM446_13825</name>
</gene>
<dbReference type="Proteomes" id="UP001183226">
    <property type="component" value="Unassembled WGS sequence"/>
</dbReference>
<dbReference type="NCBIfam" id="TIGR02158">
    <property type="entry name" value="PA_CoA_Oxy3"/>
    <property type="match status" value="1"/>
</dbReference>
<dbReference type="PANTHER" id="PTHR30458">
    <property type="entry name" value="PHENYLACETIC ACID DEGRADATION PROTEIN PAA"/>
    <property type="match status" value="1"/>
</dbReference>
<evidence type="ECO:0000313" key="1">
    <source>
        <dbReference type="EMBL" id="MDT0303195.1"/>
    </source>
</evidence>
<comment type="caution">
    <text evidence="1">The sequence shown here is derived from an EMBL/GenBank/DDBJ whole genome shotgun (WGS) entry which is preliminary data.</text>
</comment>
<protein>
    <submittedName>
        <fullName evidence="1">1,2-phenylacetyl-CoA epoxidase subunit PaaC</fullName>
        <ecNumber evidence="1">1.14.13.149</ecNumber>
    </submittedName>
</protein>
<dbReference type="EC" id="1.14.13.149" evidence="1"/>
<reference evidence="2" key="1">
    <citation type="submission" date="2023-07" db="EMBL/GenBank/DDBJ databases">
        <title>30 novel species of actinomycetes from the DSMZ collection.</title>
        <authorList>
            <person name="Nouioui I."/>
        </authorList>
    </citation>
    <scope>NUCLEOTIDE SEQUENCE [LARGE SCALE GENOMIC DNA]</scope>
    <source>
        <strain evidence="2">DSM 45055</strain>
    </source>
</reference>
<dbReference type="Pfam" id="PF05138">
    <property type="entry name" value="PaaA_PaaC"/>
    <property type="match status" value="1"/>
</dbReference>
<name>A0ABU2KVA1_9ACTN</name>
<keyword evidence="1" id="KW-0560">Oxidoreductase</keyword>
<dbReference type="InterPro" id="IPR012347">
    <property type="entry name" value="Ferritin-like"/>
</dbReference>
<evidence type="ECO:0000313" key="2">
    <source>
        <dbReference type="Proteomes" id="UP001183226"/>
    </source>
</evidence>
<keyword evidence="2" id="KW-1185">Reference proteome</keyword>
<dbReference type="InterPro" id="IPR007814">
    <property type="entry name" value="PaaA_PaaC"/>
</dbReference>
<sequence length="272" mass="28789">MNERGAAAAAADTAANAYVLRLGDDALVAGHRLAETEGSGLWPAASNAAAHDGETEAARIARGQLRLARSLLGAAARMEEQLTGVLRTEDDLILGRGADEFLNLRLVELPNSDLAHTVVRQLLFSAFALELYTALTASADGALAAIARAAVRELPFHRDHAVRWALRLGSCDDDRRRLDAALSKAWPHTGELFLSDEVSRSAAEAGIGTDPAPLRPAWEAAVEGVLRDARVARPDPVPPVGPVAMCGRGGVHAETFARTLADIRRDRAPGGH</sequence>